<accession>A0A1J5R937</accession>
<reference evidence="1" key="1">
    <citation type="submission" date="2016-10" db="EMBL/GenBank/DDBJ databases">
        <title>Sequence of Gallionella enrichment culture.</title>
        <authorList>
            <person name="Poehlein A."/>
            <person name="Muehling M."/>
            <person name="Daniel R."/>
        </authorList>
    </citation>
    <scope>NUCLEOTIDE SEQUENCE</scope>
</reference>
<gene>
    <name evidence="1" type="ORF">GALL_255180</name>
</gene>
<evidence type="ECO:0000313" key="1">
    <source>
        <dbReference type="EMBL" id="OIQ92526.1"/>
    </source>
</evidence>
<dbReference type="EMBL" id="MLJW01000229">
    <property type="protein sequence ID" value="OIQ92526.1"/>
    <property type="molecule type" value="Genomic_DNA"/>
</dbReference>
<protein>
    <submittedName>
        <fullName evidence="1">Uncharacterized protein</fullName>
    </submittedName>
</protein>
<organism evidence="1">
    <name type="scientific">mine drainage metagenome</name>
    <dbReference type="NCBI Taxonomy" id="410659"/>
    <lineage>
        <taxon>unclassified sequences</taxon>
        <taxon>metagenomes</taxon>
        <taxon>ecological metagenomes</taxon>
    </lineage>
</organism>
<sequence length="190" mass="21433">MKKKTETAETLTREERQVAITLRSARDVLGEIETHRATLSDERQNHQVRRDAKHDLIDASERLCNLLGLAVYQIANSPDGAFQARMKALMDDLRTRLLDMGTSLMFEKMSRIKSRAEDVLESNSYPIGLAAKLDMAFSGILDNLKTLGAFDRLKDDQQGLVEATGQDIRSLIEIEQDLGIMREIKQSKKA</sequence>
<comment type="caution">
    <text evidence="1">The sequence shown here is derived from an EMBL/GenBank/DDBJ whole genome shotgun (WGS) entry which is preliminary data.</text>
</comment>
<proteinExistence type="predicted"/>
<dbReference type="AlphaFoldDB" id="A0A1J5R937"/>
<name>A0A1J5R937_9ZZZZ</name>